<reference evidence="2" key="1">
    <citation type="submission" date="2018-05" db="EMBL/GenBank/DDBJ databases">
        <authorList>
            <person name="Lanie J.A."/>
            <person name="Ng W.-L."/>
            <person name="Kazmierczak K.M."/>
            <person name="Andrzejewski T.M."/>
            <person name="Davidsen T.M."/>
            <person name="Wayne K.J."/>
            <person name="Tettelin H."/>
            <person name="Glass J.I."/>
            <person name="Rusch D."/>
            <person name="Podicherti R."/>
            <person name="Tsui H.-C.T."/>
            <person name="Winkler M.E."/>
        </authorList>
    </citation>
    <scope>NUCLEOTIDE SEQUENCE</scope>
</reference>
<dbReference type="InterPro" id="IPR003673">
    <property type="entry name" value="CoA-Trfase_fam_III"/>
</dbReference>
<accession>A0A382GFF4</accession>
<dbReference type="AlphaFoldDB" id="A0A382GFF4"/>
<dbReference type="Gene3D" id="3.30.1540.10">
    <property type="entry name" value="formyl-coa transferase, domain 3"/>
    <property type="match status" value="1"/>
</dbReference>
<name>A0A382GFF4_9ZZZZ</name>
<sequence length="301" mass="32475">MREHDLPLKGIKVLDLTHARAGPTAVRQLADWGADAIKIEVPVEKDSGQGLGGARHGPDFLNLHRNKRAITLNLKKPQGLEIFLTLAKDADVIVENFRAEVKHRLGVDYESVRKVNSRIIYGSISGFGQSGPISKRAGVDQIAQGMGGLMSITGLPGQGPVRVGIPIADLTAGMYLAQGILLALIERNQSGEGQWVHTSLLEAQISMLDFQAARWLIDADVPDQAGNDHPTNIPMGAFKTADGAVNIAASSSRLWNRFLEVAGAQDLAGHPDFRTTALRSKNRADLNEVIGMIMAKRTSQE</sequence>
<evidence type="ECO:0000313" key="2">
    <source>
        <dbReference type="EMBL" id="SVB72921.1"/>
    </source>
</evidence>
<dbReference type="SUPFAM" id="SSF89796">
    <property type="entry name" value="CoA-transferase family III (CaiB/BaiF)"/>
    <property type="match status" value="1"/>
</dbReference>
<dbReference type="Gene3D" id="3.40.50.10540">
    <property type="entry name" value="Crotonobetainyl-coa:carnitine coa-transferase, domain 1"/>
    <property type="match status" value="1"/>
</dbReference>
<dbReference type="GO" id="GO:0008410">
    <property type="term" value="F:CoA-transferase activity"/>
    <property type="evidence" value="ECO:0007669"/>
    <property type="project" value="TreeGrafter"/>
</dbReference>
<evidence type="ECO:0008006" key="3">
    <source>
        <dbReference type="Google" id="ProtNLM"/>
    </source>
</evidence>
<dbReference type="InterPro" id="IPR044855">
    <property type="entry name" value="CoA-Trfase_III_dom3_sf"/>
</dbReference>
<keyword evidence="1" id="KW-0808">Transferase</keyword>
<dbReference type="Pfam" id="PF02515">
    <property type="entry name" value="CoA_transf_3"/>
    <property type="match status" value="1"/>
</dbReference>
<dbReference type="InterPro" id="IPR023606">
    <property type="entry name" value="CoA-Trfase_III_dom_1_sf"/>
</dbReference>
<protein>
    <recommendedName>
        <fullName evidence="3">Formyl-CoA transferase</fullName>
    </recommendedName>
</protein>
<organism evidence="2">
    <name type="scientific">marine metagenome</name>
    <dbReference type="NCBI Taxonomy" id="408172"/>
    <lineage>
        <taxon>unclassified sequences</taxon>
        <taxon>metagenomes</taxon>
        <taxon>ecological metagenomes</taxon>
    </lineage>
</organism>
<dbReference type="InterPro" id="IPR050483">
    <property type="entry name" value="CoA-transferase_III_domain"/>
</dbReference>
<dbReference type="PANTHER" id="PTHR48207">
    <property type="entry name" value="SUCCINATE--HYDROXYMETHYLGLUTARATE COA-TRANSFERASE"/>
    <property type="match status" value="1"/>
</dbReference>
<gene>
    <name evidence="2" type="ORF">METZ01_LOCUS225775</name>
</gene>
<dbReference type="PANTHER" id="PTHR48207:SF3">
    <property type="entry name" value="SUCCINATE--HYDROXYMETHYLGLUTARATE COA-TRANSFERASE"/>
    <property type="match status" value="1"/>
</dbReference>
<dbReference type="EMBL" id="UINC01054791">
    <property type="protein sequence ID" value="SVB72921.1"/>
    <property type="molecule type" value="Genomic_DNA"/>
</dbReference>
<proteinExistence type="predicted"/>
<evidence type="ECO:0000256" key="1">
    <source>
        <dbReference type="ARBA" id="ARBA00022679"/>
    </source>
</evidence>
<feature type="non-terminal residue" evidence="2">
    <location>
        <position position="301"/>
    </location>
</feature>